<sequence length="65" mass="7388">MSRPIPASLGVSGFFFRYQNHFVYWKRLSNGDVGIVTVLHERMHRAVRLQQDFAGLPATPESDPS</sequence>
<protein>
    <recommendedName>
        <fullName evidence="3">Type II toxin-antitoxin system RelE/ParE family toxin</fullName>
    </recommendedName>
</protein>
<evidence type="ECO:0000313" key="2">
    <source>
        <dbReference type="Proteomes" id="UP001056201"/>
    </source>
</evidence>
<keyword evidence="2" id="KW-1185">Reference proteome</keyword>
<accession>A0ABY4S8T2</accession>
<proteinExistence type="predicted"/>
<dbReference type="EMBL" id="CP097636">
    <property type="protein sequence ID" value="URI09055.1"/>
    <property type="molecule type" value="Genomic_DNA"/>
</dbReference>
<gene>
    <name evidence="1" type="ORF">MW290_26160</name>
</gene>
<dbReference type="RefSeq" id="WP_250197272.1">
    <property type="nucleotide sequence ID" value="NZ_CP097636.1"/>
</dbReference>
<evidence type="ECO:0000313" key="1">
    <source>
        <dbReference type="EMBL" id="URI09055.1"/>
    </source>
</evidence>
<evidence type="ECO:0008006" key="3">
    <source>
        <dbReference type="Google" id="ProtNLM"/>
    </source>
</evidence>
<name>A0ABY4S8T2_AQUTE</name>
<dbReference type="Proteomes" id="UP001056201">
    <property type="component" value="Chromosome 2"/>
</dbReference>
<reference evidence="1" key="1">
    <citation type="submission" date="2022-05" db="EMBL/GenBank/DDBJ databases">
        <title>An RpoN-dependent PEP-CTERM gene is involved in floc formation of an Aquincola tertiaricarbonis strain.</title>
        <authorList>
            <person name="Qiu D."/>
            <person name="Xia M."/>
        </authorList>
    </citation>
    <scope>NUCLEOTIDE SEQUENCE</scope>
    <source>
        <strain evidence="1">RN12</strain>
    </source>
</reference>
<organism evidence="1 2">
    <name type="scientific">Aquincola tertiaricarbonis</name>
    <dbReference type="NCBI Taxonomy" id="391953"/>
    <lineage>
        <taxon>Bacteria</taxon>
        <taxon>Pseudomonadati</taxon>
        <taxon>Pseudomonadota</taxon>
        <taxon>Betaproteobacteria</taxon>
        <taxon>Burkholderiales</taxon>
        <taxon>Sphaerotilaceae</taxon>
        <taxon>Aquincola</taxon>
    </lineage>
</organism>